<protein>
    <recommendedName>
        <fullName evidence="3">RNA-binding protein 41</fullName>
    </recommendedName>
    <alternativeName>
        <fullName evidence="4">RNA-binding motif protein 41</fullName>
    </alternativeName>
</protein>
<evidence type="ECO:0000256" key="3">
    <source>
        <dbReference type="ARBA" id="ARBA00067964"/>
    </source>
</evidence>
<feature type="compositionally biased region" description="Polar residues" evidence="6">
    <location>
        <begin position="235"/>
        <end position="251"/>
    </location>
</feature>
<dbReference type="EMBL" id="JBHFQA010000008">
    <property type="protein sequence ID" value="KAL2094702.1"/>
    <property type="molecule type" value="Genomic_DNA"/>
</dbReference>
<evidence type="ECO:0000256" key="2">
    <source>
        <dbReference type="ARBA" id="ARBA00056959"/>
    </source>
</evidence>
<feature type="compositionally biased region" description="Basic and acidic residues" evidence="6">
    <location>
        <begin position="1"/>
        <end position="10"/>
    </location>
</feature>
<evidence type="ECO:0000313" key="9">
    <source>
        <dbReference type="Proteomes" id="UP001591681"/>
    </source>
</evidence>
<dbReference type="InterPro" id="IPR012677">
    <property type="entry name" value="Nucleotide-bd_a/b_plait_sf"/>
</dbReference>
<dbReference type="InterPro" id="IPR045164">
    <property type="entry name" value="RBM41/RNPC3"/>
</dbReference>
<evidence type="ECO:0000256" key="1">
    <source>
        <dbReference type="ARBA" id="ARBA00022884"/>
    </source>
</evidence>
<comment type="function">
    <text evidence="2">May bind RNA.</text>
</comment>
<keyword evidence="1 5" id="KW-0694">RNA-binding</keyword>
<feature type="region of interest" description="Disordered" evidence="6">
    <location>
        <begin position="212"/>
        <end position="293"/>
    </location>
</feature>
<name>A0ABD1K6F3_9TELE</name>
<evidence type="ECO:0000256" key="6">
    <source>
        <dbReference type="SAM" id="MobiDB-lite"/>
    </source>
</evidence>
<proteinExistence type="predicted"/>
<dbReference type="PROSITE" id="PS50102">
    <property type="entry name" value="RRM"/>
    <property type="match status" value="1"/>
</dbReference>
<evidence type="ECO:0000259" key="7">
    <source>
        <dbReference type="PROSITE" id="PS50102"/>
    </source>
</evidence>
<feature type="domain" description="RRM" evidence="7">
    <location>
        <begin position="368"/>
        <end position="446"/>
    </location>
</feature>
<dbReference type="GO" id="GO:0003723">
    <property type="term" value="F:RNA binding"/>
    <property type="evidence" value="ECO:0007669"/>
    <property type="project" value="UniProtKB-UniRule"/>
</dbReference>
<accession>A0ABD1K6F3</accession>
<dbReference type="FunFam" id="3.30.70.330:FF:000252">
    <property type="entry name" value="RNA binding motif protein 41"/>
    <property type="match status" value="1"/>
</dbReference>
<dbReference type="InterPro" id="IPR035979">
    <property type="entry name" value="RBD_domain_sf"/>
</dbReference>
<evidence type="ECO:0000256" key="4">
    <source>
        <dbReference type="ARBA" id="ARBA00075590"/>
    </source>
</evidence>
<organism evidence="8 9">
    <name type="scientific">Coilia grayii</name>
    <name type="common">Gray's grenadier anchovy</name>
    <dbReference type="NCBI Taxonomy" id="363190"/>
    <lineage>
        <taxon>Eukaryota</taxon>
        <taxon>Metazoa</taxon>
        <taxon>Chordata</taxon>
        <taxon>Craniata</taxon>
        <taxon>Vertebrata</taxon>
        <taxon>Euteleostomi</taxon>
        <taxon>Actinopterygii</taxon>
        <taxon>Neopterygii</taxon>
        <taxon>Teleostei</taxon>
        <taxon>Clupei</taxon>
        <taxon>Clupeiformes</taxon>
        <taxon>Clupeoidei</taxon>
        <taxon>Engraulidae</taxon>
        <taxon>Coilinae</taxon>
        <taxon>Coilia</taxon>
    </lineage>
</organism>
<dbReference type="PANTHER" id="PTHR16105:SF2">
    <property type="entry name" value="RNA-BINDING PROTEIN 41"/>
    <property type="match status" value="1"/>
</dbReference>
<feature type="compositionally biased region" description="Low complexity" evidence="6">
    <location>
        <begin position="273"/>
        <end position="283"/>
    </location>
</feature>
<reference evidence="8 9" key="1">
    <citation type="submission" date="2024-09" db="EMBL/GenBank/DDBJ databases">
        <title>A chromosome-level genome assembly of Gray's grenadier anchovy, Coilia grayii.</title>
        <authorList>
            <person name="Fu Z."/>
        </authorList>
    </citation>
    <scope>NUCLEOTIDE SEQUENCE [LARGE SCALE GENOMIC DNA]</scope>
    <source>
        <strain evidence="8">G4</strain>
        <tissue evidence="8">Muscle</tissue>
    </source>
</reference>
<gene>
    <name evidence="8" type="ORF">ACEWY4_009421</name>
</gene>
<dbReference type="Pfam" id="PF00076">
    <property type="entry name" value="RRM_1"/>
    <property type="match status" value="1"/>
</dbReference>
<feature type="compositionally biased region" description="Basic and acidic residues" evidence="6">
    <location>
        <begin position="446"/>
        <end position="455"/>
    </location>
</feature>
<feature type="region of interest" description="Disordered" evidence="6">
    <location>
        <begin position="1"/>
        <end position="24"/>
    </location>
</feature>
<sequence length="484" mass="53709">MKRVTRRDCSDAPVPEEQETEGQRQLHSLLLQQLDTGVDIDRCFAKRQCFAPAAFYKPFGEQAAGVKSLSQFQALQNKDTELASMRELGLTDVEIQLWKTRNKPEAVSAASEKARGVCMDPAVKHEQLQAIQEKIDARNLLLSRPQRLSASRPLSRREMEIEKALFQGSDRQGFLTALYHQAEEEPGSEQPGALAADTMHMLYKDFLKEADKEDPAKPASPRSTMENLCQDHSDSASTPTNIGQPYCSTDGQDPPPPHSSQSSSSLDVMDRCSGQSSSSQDNSVGHPLSPDNQNITRVSVLNKKVDVSQSIGALRSLTNAGSQPTGPMTVTGQVELVPEEEILQNKETEEIIRSIPRFQSYQPGEPSNVLCVKNLSPRATVAQLVSLFSRFQHSDRPPILYRLLTGRLKGQAFITLSDKESAQAALELLHGYRLLDKPLVIEFGREKKDREENRMMQDGGSSSRKQVTINNFDKKEVIKPDAPV</sequence>
<dbReference type="Gene3D" id="3.30.70.330">
    <property type="match status" value="1"/>
</dbReference>
<dbReference type="SMART" id="SM00360">
    <property type="entry name" value="RRM"/>
    <property type="match status" value="1"/>
</dbReference>
<dbReference type="InterPro" id="IPR000504">
    <property type="entry name" value="RRM_dom"/>
</dbReference>
<evidence type="ECO:0000313" key="8">
    <source>
        <dbReference type="EMBL" id="KAL2094702.1"/>
    </source>
</evidence>
<keyword evidence="9" id="KW-1185">Reference proteome</keyword>
<evidence type="ECO:0000256" key="5">
    <source>
        <dbReference type="PROSITE-ProRule" id="PRU00176"/>
    </source>
</evidence>
<dbReference type="Proteomes" id="UP001591681">
    <property type="component" value="Unassembled WGS sequence"/>
</dbReference>
<dbReference type="SUPFAM" id="SSF54928">
    <property type="entry name" value="RNA-binding domain, RBD"/>
    <property type="match status" value="1"/>
</dbReference>
<comment type="caution">
    <text evidence="8">The sequence shown here is derived from an EMBL/GenBank/DDBJ whole genome shotgun (WGS) entry which is preliminary data.</text>
</comment>
<feature type="region of interest" description="Disordered" evidence="6">
    <location>
        <begin position="446"/>
        <end position="466"/>
    </location>
</feature>
<dbReference type="PANTHER" id="PTHR16105">
    <property type="entry name" value="RNA-BINDING REGION-CONTAINING PROTEIN 3"/>
    <property type="match status" value="1"/>
</dbReference>
<dbReference type="AlphaFoldDB" id="A0ABD1K6F3"/>